<keyword evidence="8" id="KW-0464">Manganese</keyword>
<dbReference type="Proteomes" id="UP000562045">
    <property type="component" value="Unassembled WGS sequence"/>
</dbReference>
<dbReference type="SUPFAM" id="SSF53187">
    <property type="entry name" value="Zn-dependent exopeptidases"/>
    <property type="match status" value="1"/>
</dbReference>
<dbReference type="GO" id="GO:0006508">
    <property type="term" value="P:proteolysis"/>
    <property type="evidence" value="ECO:0007669"/>
    <property type="project" value="UniProtKB-KW"/>
</dbReference>
<dbReference type="EMBL" id="JACBZM010000001">
    <property type="protein sequence ID" value="NYI46509.1"/>
    <property type="molecule type" value="Genomic_DNA"/>
</dbReference>
<name>A0A7Y9ZJ74_9ACTN</name>
<keyword evidence="8" id="KW-0479">Metal-binding</keyword>
<gene>
    <name evidence="8" type="primary">pepA</name>
    <name evidence="10" type="ORF">BJ993_003589</name>
</gene>
<keyword evidence="4 8" id="KW-0031">Aminopeptidase</keyword>
<keyword evidence="6 8" id="KW-0378">Hydrolase</keyword>
<comment type="similarity">
    <text evidence="3 8">Belongs to the peptidase M17 family.</text>
</comment>
<dbReference type="Gene3D" id="3.40.220.10">
    <property type="entry name" value="Leucine Aminopeptidase, subunit E, domain 1"/>
    <property type="match status" value="1"/>
</dbReference>
<dbReference type="AlphaFoldDB" id="A0A7Y9ZJ74"/>
<accession>A0A7Y9ZJ74</accession>
<feature type="binding site" evidence="8">
    <location>
        <position position="372"/>
    </location>
    <ligand>
        <name>Mn(2+)</name>
        <dbReference type="ChEBI" id="CHEBI:29035"/>
        <label>1</label>
    </ligand>
</feature>
<evidence type="ECO:0000256" key="8">
    <source>
        <dbReference type="HAMAP-Rule" id="MF_00181"/>
    </source>
</evidence>
<evidence type="ECO:0000256" key="2">
    <source>
        <dbReference type="ARBA" id="ARBA00000967"/>
    </source>
</evidence>
<dbReference type="PANTHER" id="PTHR11963:SF23">
    <property type="entry name" value="CYTOSOL AMINOPEPTIDASE"/>
    <property type="match status" value="1"/>
</dbReference>
<dbReference type="HAMAP" id="MF_00181">
    <property type="entry name" value="Cytosol_peptidase_M17"/>
    <property type="match status" value="1"/>
</dbReference>
<organism evidence="10 11">
    <name type="scientific">Nocardioides aromaticivorans</name>
    <dbReference type="NCBI Taxonomy" id="200618"/>
    <lineage>
        <taxon>Bacteria</taxon>
        <taxon>Bacillati</taxon>
        <taxon>Actinomycetota</taxon>
        <taxon>Actinomycetes</taxon>
        <taxon>Propionibacteriales</taxon>
        <taxon>Nocardioidaceae</taxon>
        <taxon>Nocardioides</taxon>
    </lineage>
</organism>
<dbReference type="PRINTS" id="PR00481">
    <property type="entry name" value="LAMNOPPTDASE"/>
</dbReference>
<dbReference type="InterPro" id="IPR023042">
    <property type="entry name" value="Peptidase_M17_leu_NH2_pept"/>
</dbReference>
<evidence type="ECO:0000256" key="6">
    <source>
        <dbReference type="ARBA" id="ARBA00022801"/>
    </source>
</evidence>
<comment type="cofactor">
    <cofactor evidence="8">
        <name>Mn(2+)</name>
        <dbReference type="ChEBI" id="CHEBI:29035"/>
    </cofactor>
    <text evidence="8">Binds 2 manganese ions per subunit.</text>
</comment>
<feature type="active site" evidence="8">
    <location>
        <position position="374"/>
    </location>
</feature>
<feature type="domain" description="Cytosol aminopeptidase" evidence="9">
    <location>
        <begin position="368"/>
        <end position="375"/>
    </location>
</feature>
<comment type="caution">
    <text evidence="10">The sequence shown here is derived from an EMBL/GenBank/DDBJ whole genome shotgun (WGS) entry which is preliminary data.</text>
</comment>
<keyword evidence="5 8" id="KW-0645">Protease</keyword>
<feature type="binding site" evidence="8">
    <location>
        <position position="293"/>
    </location>
    <ligand>
        <name>Mn(2+)</name>
        <dbReference type="ChEBI" id="CHEBI:29035"/>
        <label>1</label>
    </ligand>
</feature>
<dbReference type="GO" id="GO:0030145">
    <property type="term" value="F:manganese ion binding"/>
    <property type="evidence" value="ECO:0007669"/>
    <property type="project" value="UniProtKB-UniRule"/>
</dbReference>
<comment type="catalytic activity">
    <reaction evidence="2 8">
        <text>Release of an N-terminal amino acid, preferentially leucine, but not glutamic or aspartic acids.</text>
        <dbReference type="EC" id="3.4.11.10"/>
    </reaction>
</comment>
<dbReference type="InterPro" id="IPR011356">
    <property type="entry name" value="Leucine_aapep/pepB"/>
</dbReference>
<evidence type="ECO:0000256" key="4">
    <source>
        <dbReference type="ARBA" id="ARBA00022438"/>
    </source>
</evidence>
<dbReference type="Pfam" id="PF02789">
    <property type="entry name" value="Peptidase_M17_N"/>
    <property type="match status" value="1"/>
</dbReference>
<feature type="binding site" evidence="8">
    <location>
        <position position="370"/>
    </location>
    <ligand>
        <name>Mn(2+)</name>
        <dbReference type="ChEBI" id="CHEBI:29035"/>
        <label>1</label>
    </ligand>
</feature>
<evidence type="ECO:0000256" key="3">
    <source>
        <dbReference type="ARBA" id="ARBA00009528"/>
    </source>
</evidence>
<dbReference type="CDD" id="cd00433">
    <property type="entry name" value="Peptidase_M17"/>
    <property type="match status" value="1"/>
</dbReference>
<evidence type="ECO:0000259" key="9">
    <source>
        <dbReference type="PROSITE" id="PS00631"/>
    </source>
</evidence>
<dbReference type="PROSITE" id="PS00631">
    <property type="entry name" value="CYTOSOL_AP"/>
    <property type="match status" value="1"/>
</dbReference>
<reference evidence="10 11" key="1">
    <citation type="submission" date="2020-07" db="EMBL/GenBank/DDBJ databases">
        <title>Sequencing the genomes of 1000 actinobacteria strains.</title>
        <authorList>
            <person name="Klenk H.-P."/>
        </authorList>
    </citation>
    <scope>NUCLEOTIDE SEQUENCE [LARGE SCALE GENOMIC DNA]</scope>
    <source>
        <strain evidence="10 11">DSM 15131</strain>
    </source>
</reference>
<dbReference type="RefSeq" id="WP_036541006.1">
    <property type="nucleotide sequence ID" value="NZ_JACBZM010000001.1"/>
</dbReference>
<proteinExistence type="inferred from homology"/>
<dbReference type="InterPro" id="IPR008283">
    <property type="entry name" value="Peptidase_M17_N"/>
</dbReference>
<protein>
    <recommendedName>
        <fullName evidence="8">Probable cytosol aminopeptidase</fullName>
        <ecNumber evidence="8">3.4.11.1</ecNumber>
    </recommendedName>
    <alternativeName>
        <fullName evidence="8">Leucine aminopeptidase</fullName>
        <shortName evidence="8">LAP</shortName>
        <ecNumber evidence="8">3.4.11.10</ecNumber>
    </alternativeName>
    <alternativeName>
        <fullName evidence="8">Leucyl aminopeptidase</fullName>
    </alternativeName>
</protein>
<comment type="subcellular location">
    <subcellularLocation>
        <location evidence="8">Cytoplasm</location>
    </subcellularLocation>
</comment>
<comment type="catalytic activity">
    <reaction evidence="1 8">
        <text>Release of an N-terminal amino acid, Xaa-|-Yaa-, in which Xaa is preferably Leu, but may be other amino acids including Pro although not Arg or Lys, and Yaa may be Pro. Amino acid amides and methyl esters are also readily hydrolyzed, but rates on arylamides are exceedingly low.</text>
        <dbReference type="EC" id="3.4.11.1"/>
    </reaction>
</comment>
<feature type="binding site" evidence="8">
    <location>
        <position position="288"/>
    </location>
    <ligand>
        <name>Mn(2+)</name>
        <dbReference type="ChEBI" id="CHEBI:29035"/>
        <label>2</label>
    </ligand>
</feature>
<dbReference type="EC" id="3.4.11.10" evidence="8"/>
<dbReference type="GO" id="GO:0070006">
    <property type="term" value="F:metalloaminopeptidase activity"/>
    <property type="evidence" value="ECO:0007669"/>
    <property type="project" value="InterPro"/>
</dbReference>
<sequence length="529" mass="53609">MTSPAASTRPVLPGQVNPPEFALSDLLPGAIKGVDVVALPVLPADGDGAVLLGPGAAELADELGIDLVGIAEVHGLTGATAEVAVVPVPGGSPANPDLQLVVLVGVGAATTTDLRRAGAALARATRDRAAVATSIPTVHLDADDAVEAFVVGTMLGAFVFHWRSQGPEHTPVRRVVLAGPTVSADRSVLERAVALGGAGWRSRLLATVPSNLKNPAWLAEQASDLAAVAGLDVDVWDEQRLAAEGFGGILAVGAASATPPRLIRLDYTPGGISARAAKKLPLVVLVGKGITFDTGGLSIKPSASMGSMKRDMTGGAVVLATMAALADVDCPVRVVGLVAAAENAISGSALRPGDVITHWGGRTTEVGNTDAEGRLVLADALAYAVAKLDPAVVVDVATLTGAVKVALGQQVGGLFANDDTLADALAGAGERAGEPLWRFPLYAGYEDKLASKIADASNDPGGAGAITAALFLQHFVGDVPWAHLDIASVGDVEKEWHEWTVGPSGFGARLLLTWLGRPDPVAGVGDQPS</sequence>
<evidence type="ECO:0000256" key="5">
    <source>
        <dbReference type="ARBA" id="ARBA00022670"/>
    </source>
</evidence>
<feature type="binding site" evidence="8">
    <location>
        <position position="293"/>
    </location>
    <ligand>
        <name>Mn(2+)</name>
        <dbReference type="ChEBI" id="CHEBI:29035"/>
        <label>2</label>
    </ligand>
</feature>
<evidence type="ECO:0000313" key="10">
    <source>
        <dbReference type="EMBL" id="NYI46509.1"/>
    </source>
</evidence>
<evidence type="ECO:0000256" key="7">
    <source>
        <dbReference type="ARBA" id="ARBA00049972"/>
    </source>
</evidence>
<dbReference type="EC" id="3.4.11.1" evidence="8"/>
<feature type="binding site" evidence="8">
    <location>
        <position position="372"/>
    </location>
    <ligand>
        <name>Mn(2+)</name>
        <dbReference type="ChEBI" id="CHEBI:29035"/>
        <label>2</label>
    </ligand>
</feature>
<dbReference type="InterPro" id="IPR000819">
    <property type="entry name" value="Peptidase_M17_C"/>
</dbReference>
<dbReference type="InterPro" id="IPR043472">
    <property type="entry name" value="Macro_dom-like"/>
</dbReference>
<feature type="active site" evidence="8">
    <location>
        <position position="300"/>
    </location>
</feature>
<dbReference type="Gene3D" id="3.40.630.10">
    <property type="entry name" value="Zn peptidases"/>
    <property type="match status" value="1"/>
</dbReference>
<feature type="binding site" evidence="8">
    <location>
        <position position="311"/>
    </location>
    <ligand>
        <name>Mn(2+)</name>
        <dbReference type="ChEBI" id="CHEBI:29035"/>
        <label>2</label>
    </ligand>
</feature>
<evidence type="ECO:0000313" key="11">
    <source>
        <dbReference type="Proteomes" id="UP000562045"/>
    </source>
</evidence>
<dbReference type="GO" id="GO:0005737">
    <property type="term" value="C:cytoplasm"/>
    <property type="evidence" value="ECO:0007669"/>
    <property type="project" value="UniProtKB-SubCell"/>
</dbReference>
<evidence type="ECO:0000256" key="1">
    <source>
        <dbReference type="ARBA" id="ARBA00000135"/>
    </source>
</evidence>
<dbReference type="SUPFAM" id="SSF52949">
    <property type="entry name" value="Macro domain-like"/>
    <property type="match status" value="1"/>
</dbReference>
<dbReference type="Pfam" id="PF00883">
    <property type="entry name" value="Peptidase_M17"/>
    <property type="match status" value="1"/>
</dbReference>
<comment type="function">
    <text evidence="7 8">Presumably involved in the processing and regular turnover of intracellular proteins. Catalyzes the removal of unsubstituted N-terminal amino acids from various peptides.</text>
</comment>
<dbReference type="PANTHER" id="PTHR11963">
    <property type="entry name" value="LEUCINE AMINOPEPTIDASE-RELATED"/>
    <property type="match status" value="1"/>
</dbReference>
<keyword evidence="8" id="KW-0963">Cytoplasm</keyword>